<evidence type="ECO:0000313" key="16">
    <source>
        <dbReference type="EMBL" id="TRX72822.1"/>
    </source>
</evidence>
<evidence type="ECO:0000256" key="10">
    <source>
        <dbReference type="ARBA" id="ARBA00023270"/>
    </source>
</evidence>
<dbReference type="UniPathway" id="UPA00034">
    <property type="reaction ID" value="UER00017"/>
</dbReference>
<proteinExistence type="inferred from homology"/>
<gene>
    <name evidence="12 16" type="primary">dapA</name>
    <name evidence="16" type="ORF">FM069_20815</name>
</gene>
<dbReference type="GO" id="GO:0008840">
    <property type="term" value="F:4-hydroxy-tetrahydrodipicolinate synthase activity"/>
    <property type="evidence" value="ECO:0007669"/>
    <property type="project" value="UniProtKB-UniRule"/>
</dbReference>
<evidence type="ECO:0000256" key="9">
    <source>
        <dbReference type="ARBA" id="ARBA00023239"/>
    </source>
</evidence>
<dbReference type="CDD" id="cd00408">
    <property type="entry name" value="DHDPS-like"/>
    <property type="match status" value="1"/>
</dbReference>
<dbReference type="PIRSF" id="PIRSF001365">
    <property type="entry name" value="DHDPS"/>
    <property type="match status" value="1"/>
</dbReference>
<dbReference type="Pfam" id="PF00701">
    <property type="entry name" value="DHDPS"/>
    <property type="match status" value="1"/>
</dbReference>
<feature type="active site" description="Schiff-base intermediate with substrate" evidence="12 14">
    <location>
        <position position="163"/>
    </location>
</feature>
<dbReference type="Proteomes" id="UP000315235">
    <property type="component" value="Unassembled WGS sequence"/>
</dbReference>
<evidence type="ECO:0000256" key="8">
    <source>
        <dbReference type="ARBA" id="ARBA00023154"/>
    </source>
</evidence>
<dbReference type="InterPro" id="IPR013785">
    <property type="entry name" value="Aldolase_TIM"/>
</dbReference>
<dbReference type="GO" id="GO:0005829">
    <property type="term" value="C:cytosol"/>
    <property type="evidence" value="ECO:0007669"/>
    <property type="project" value="TreeGrafter"/>
</dbReference>
<keyword evidence="10 12" id="KW-0704">Schiff base</keyword>
<dbReference type="PANTHER" id="PTHR12128">
    <property type="entry name" value="DIHYDRODIPICOLINATE SYNTHASE"/>
    <property type="match status" value="1"/>
</dbReference>
<dbReference type="EC" id="4.3.3.7" evidence="4 12"/>
<dbReference type="PROSITE" id="PS00665">
    <property type="entry name" value="DHDPS_1"/>
    <property type="match status" value="1"/>
</dbReference>
<dbReference type="InterPro" id="IPR005263">
    <property type="entry name" value="DapA"/>
</dbReference>
<dbReference type="AlphaFoldDB" id="A0A553GTH4"/>
<dbReference type="GO" id="GO:0009089">
    <property type="term" value="P:lysine biosynthetic process via diaminopimelate"/>
    <property type="evidence" value="ECO:0007669"/>
    <property type="project" value="UniProtKB-UniRule"/>
</dbReference>
<reference evidence="16 17" key="1">
    <citation type="submission" date="2019-07" db="EMBL/GenBank/DDBJ databases">
        <title>Pseudomonas mangiferae sp. nov., isolated from bark of mango tree in Thailand.</title>
        <authorList>
            <person name="Srisuk N."/>
            <person name="Anurat P."/>
        </authorList>
    </citation>
    <scope>NUCLEOTIDE SEQUENCE [LARGE SCALE GENOMIC DNA]</scope>
    <source>
        <strain evidence="16 17">DMKU_BBB3-04</strain>
    </source>
</reference>
<dbReference type="PANTHER" id="PTHR12128:SF66">
    <property type="entry name" value="4-HYDROXY-2-OXOGLUTARATE ALDOLASE, MITOCHONDRIAL"/>
    <property type="match status" value="1"/>
</dbReference>
<evidence type="ECO:0000256" key="14">
    <source>
        <dbReference type="PIRSR" id="PIRSR001365-1"/>
    </source>
</evidence>
<dbReference type="SMART" id="SM01130">
    <property type="entry name" value="DHDPS"/>
    <property type="match status" value="1"/>
</dbReference>
<protein>
    <recommendedName>
        <fullName evidence="4 12">4-hydroxy-tetrahydrodipicolinate synthase</fullName>
        <shortName evidence="12">HTPA synthase</shortName>
        <ecNumber evidence="4 12">4.3.3.7</ecNumber>
    </recommendedName>
</protein>
<accession>A0A553GTH4</accession>
<dbReference type="InterPro" id="IPR020624">
    <property type="entry name" value="Schiff_base-form_aldolases_CS"/>
</dbReference>
<dbReference type="InterPro" id="IPR002220">
    <property type="entry name" value="DapA-like"/>
</dbReference>
<comment type="caution">
    <text evidence="16">The sequence shown here is derived from an EMBL/GenBank/DDBJ whole genome shotgun (WGS) entry which is preliminary data.</text>
</comment>
<feature type="active site" description="Proton donor/acceptor" evidence="12 14">
    <location>
        <position position="135"/>
    </location>
</feature>
<dbReference type="NCBIfam" id="TIGR00674">
    <property type="entry name" value="dapA"/>
    <property type="match status" value="1"/>
</dbReference>
<organism evidence="16 17">
    <name type="scientific">Pseudomonas mangiferae</name>
    <dbReference type="NCBI Taxonomy" id="2593654"/>
    <lineage>
        <taxon>Bacteria</taxon>
        <taxon>Pseudomonadati</taxon>
        <taxon>Pseudomonadota</taxon>
        <taxon>Gammaproteobacteria</taxon>
        <taxon>Pseudomonadales</taxon>
        <taxon>Pseudomonadaceae</taxon>
        <taxon>Pseudomonas</taxon>
    </lineage>
</organism>
<evidence type="ECO:0000256" key="7">
    <source>
        <dbReference type="ARBA" id="ARBA00022915"/>
    </source>
</evidence>
<dbReference type="GO" id="GO:0019877">
    <property type="term" value="P:diaminopimelate biosynthetic process"/>
    <property type="evidence" value="ECO:0007669"/>
    <property type="project" value="UniProtKB-UniRule"/>
</dbReference>
<dbReference type="OrthoDB" id="199953at2"/>
<comment type="caution">
    <text evidence="12">Was originally thought to be a dihydrodipicolinate synthase (DHDPS), catalyzing the condensation of (S)-aspartate-beta-semialdehyde [(S)-ASA] and pyruvate to dihydrodipicolinate (DHDP). However, it was shown in E.coli that the product of the enzymatic reaction is not dihydrodipicolinate but in fact (4S)-4-hydroxy-2,3,4,5-tetrahydro-(2S)-dipicolinic acid (HTPA), and that the consecutive dehydration reaction leading to DHDP is not spontaneous but catalyzed by DapB.</text>
</comment>
<dbReference type="RefSeq" id="WP_143490328.1">
    <property type="nucleotide sequence ID" value="NZ_VJOY01000028.1"/>
</dbReference>
<feature type="site" description="Part of a proton relay during catalysis" evidence="12">
    <location>
        <position position="46"/>
    </location>
</feature>
<evidence type="ECO:0000313" key="17">
    <source>
        <dbReference type="Proteomes" id="UP000315235"/>
    </source>
</evidence>
<evidence type="ECO:0000256" key="15">
    <source>
        <dbReference type="PIRSR" id="PIRSR001365-2"/>
    </source>
</evidence>
<evidence type="ECO:0000256" key="12">
    <source>
        <dbReference type="HAMAP-Rule" id="MF_00418"/>
    </source>
</evidence>
<evidence type="ECO:0000256" key="4">
    <source>
        <dbReference type="ARBA" id="ARBA00012086"/>
    </source>
</evidence>
<dbReference type="Gene3D" id="3.20.20.70">
    <property type="entry name" value="Aldolase class I"/>
    <property type="match status" value="1"/>
</dbReference>
<evidence type="ECO:0000256" key="1">
    <source>
        <dbReference type="ARBA" id="ARBA00003294"/>
    </source>
</evidence>
<dbReference type="HAMAP" id="MF_00418">
    <property type="entry name" value="DapA"/>
    <property type="match status" value="1"/>
</dbReference>
<evidence type="ECO:0000256" key="6">
    <source>
        <dbReference type="ARBA" id="ARBA00022605"/>
    </source>
</evidence>
<evidence type="ECO:0000256" key="3">
    <source>
        <dbReference type="ARBA" id="ARBA00007592"/>
    </source>
</evidence>
<feature type="binding site" evidence="12 15">
    <location>
        <position position="203"/>
    </location>
    <ligand>
        <name>pyruvate</name>
        <dbReference type="ChEBI" id="CHEBI:15361"/>
    </ligand>
</feature>
<sequence length="296" mass="31953">MAGFRGSYTVMVTPFDEAGRLDEPRLRRFVDWQIAGGAQGLIPLGSTGEFLSLTREERLQVATWVVQQAAGRVPVLVGTAAEWTDEAMALSREAERAGADGVMLVPPFYSAPSDDELVVHYRRIADAIGIPIMLYNNPNTANVDLSARLVARLAEIDNVTCIKESSGDVPRVTEILRLCGDRITVFAGYHPWESYLAGAQGYVSVFSNLAPGLSTELFQTTVDRRDAEAARALYHRLLPLLDALSGDRYVSATKAALALIGMPVGDPRAPRLPLPPARLDGLRAVLQGLGLLAATP</sequence>
<feature type="binding site" evidence="12 15">
    <location>
        <position position="47"/>
    </location>
    <ligand>
        <name>pyruvate</name>
        <dbReference type="ChEBI" id="CHEBI:15361"/>
    </ligand>
</feature>
<evidence type="ECO:0000256" key="5">
    <source>
        <dbReference type="ARBA" id="ARBA00022490"/>
    </source>
</evidence>
<comment type="subcellular location">
    <subcellularLocation>
        <location evidence="12">Cytoplasm</location>
    </subcellularLocation>
</comment>
<keyword evidence="17" id="KW-1185">Reference proteome</keyword>
<comment type="subunit">
    <text evidence="12">Homodimer.</text>
</comment>
<comment type="similarity">
    <text evidence="3 12 13">Belongs to the DapA family.</text>
</comment>
<dbReference type="PRINTS" id="PR00146">
    <property type="entry name" value="DHPICSNTHASE"/>
</dbReference>
<comment type="pathway">
    <text evidence="2 12">Amino-acid biosynthesis; L-lysine biosynthesis via DAP pathway; (S)-tetrahydrodipicolinate from L-aspartate: step 3/4.</text>
</comment>
<comment type="catalytic activity">
    <reaction evidence="11 12">
        <text>L-aspartate 4-semialdehyde + pyruvate = (2S,4S)-4-hydroxy-2,3,4,5-tetrahydrodipicolinate + H2O + H(+)</text>
        <dbReference type="Rhea" id="RHEA:34171"/>
        <dbReference type="ChEBI" id="CHEBI:15361"/>
        <dbReference type="ChEBI" id="CHEBI:15377"/>
        <dbReference type="ChEBI" id="CHEBI:15378"/>
        <dbReference type="ChEBI" id="CHEBI:67139"/>
        <dbReference type="ChEBI" id="CHEBI:537519"/>
        <dbReference type="EC" id="4.3.3.7"/>
    </reaction>
</comment>
<keyword evidence="9 12" id="KW-0456">Lyase</keyword>
<evidence type="ECO:0000256" key="11">
    <source>
        <dbReference type="ARBA" id="ARBA00047836"/>
    </source>
</evidence>
<dbReference type="SUPFAM" id="SSF51569">
    <property type="entry name" value="Aldolase"/>
    <property type="match status" value="1"/>
</dbReference>
<comment type="function">
    <text evidence="1 12">Catalyzes the condensation of (S)-aspartate-beta-semialdehyde [(S)-ASA] and pyruvate to 4-hydroxy-tetrahydrodipicolinate (HTPA).</text>
</comment>
<keyword evidence="8 12" id="KW-0457">Lysine biosynthesis</keyword>
<keyword evidence="6 12" id="KW-0028">Amino-acid biosynthesis</keyword>
<evidence type="ECO:0000256" key="13">
    <source>
        <dbReference type="PIRNR" id="PIRNR001365"/>
    </source>
</evidence>
<evidence type="ECO:0000256" key="2">
    <source>
        <dbReference type="ARBA" id="ARBA00005120"/>
    </source>
</evidence>
<keyword evidence="5 12" id="KW-0963">Cytoplasm</keyword>
<feature type="site" description="Part of a proton relay during catalysis" evidence="12">
    <location>
        <position position="109"/>
    </location>
</feature>
<keyword evidence="7 12" id="KW-0220">Diaminopimelate biosynthesis</keyword>
<dbReference type="EMBL" id="VJOY01000028">
    <property type="protein sequence ID" value="TRX72822.1"/>
    <property type="molecule type" value="Genomic_DNA"/>
</dbReference>
<name>A0A553GTH4_9PSED</name>